<evidence type="ECO:0000256" key="6">
    <source>
        <dbReference type="RuleBase" id="RU361193"/>
    </source>
</evidence>
<dbReference type="Gene3D" id="1.50.10.10">
    <property type="match status" value="1"/>
</dbReference>
<keyword evidence="4 6" id="KW-0378">Hydrolase</keyword>
<keyword evidence="5" id="KW-1015">Disulfide bond</keyword>
<evidence type="ECO:0000313" key="7">
    <source>
        <dbReference type="EMBL" id="VEL36709.1"/>
    </source>
</evidence>
<proteinExistence type="inferred from homology"/>
<evidence type="ECO:0000256" key="2">
    <source>
        <dbReference type="ARBA" id="ARBA00004922"/>
    </source>
</evidence>
<dbReference type="PANTHER" id="PTHR11742">
    <property type="entry name" value="MANNOSYL-OLIGOSACCHARIDE ALPHA-1,2-MANNOSIDASE-RELATED"/>
    <property type="match status" value="1"/>
</dbReference>
<organism evidence="7 8">
    <name type="scientific">Protopolystoma xenopodis</name>
    <dbReference type="NCBI Taxonomy" id="117903"/>
    <lineage>
        <taxon>Eukaryota</taxon>
        <taxon>Metazoa</taxon>
        <taxon>Spiralia</taxon>
        <taxon>Lophotrochozoa</taxon>
        <taxon>Platyhelminthes</taxon>
        <taxon>Monogenea</taxon>
        <taxon>Polyopisthocotylea</taxon>
        <taxon>Polystomatidea</taxon>
        <taxon>Polystomatidae</taxon>
        <taxon>Protopolystoma</taxon>
    </lineage>
</organism>
<protein>
    <recommendedName>
        <fullName evidence="6">alpha-1,2-Mannosidase</fullName>
        <ecNumber evidence="6">3.2.1.-</ecNumber>
    </recommendedName>
</protein>
<dbReference type="GO" id="GO:0000139">
    <property type="term" value="C:Golgi membrane"/>
    <property type="evidence" value="ECO:0007669"/>
    <property type="project" value="TreeGrafter"/>
</dbReference>
<dbReference type="InterPro" id="IPR050749">
    <property type="entry name" value="Glycosyl_Hydrolase_47"/>
</dbReference>
<dbReference type="OrthoDB" id="8118055at2759"/>
<name>A0A448XHI8_9PLAT</name>
<evidence type="ECO:0000256" key="1">
    <source>
        <dbReference type="ARBA" id="ARBA00001913"/>
    </source>
</evidence>
<evidence type="ECO:0000256" key="5">
    <source>
        <dbReference type="ARBA" id="ARBA00023157"/>
    </source>
</evidence>
<dbReference type="EMBL" id="CAAALY010252957">
    <property type="protein sequence ID" value="VEL36709.1"/>
    <property type="molecule type" value="Genomic_DNA"/>
</dbReference>
<evidence type="ECO:0000256" key="3">
    <source>
        <dbReference type="ARBA" id="ARBA00007658"/>
    </source>
</evidence>
<evidence type="ECO:0000313" key="8">
    <source>
        <dbReference type="Proteomes" id="UP000784294"/>
    </source>
</evidence>
<reference evidence="7" key="1">
    <citation type="submission" date="2018-11" db="EMBL/GenBank/DDBJ databases">
        <authorList>
            <consortium name="Pathogen Informatics"/>
        </authorList>
    </citation>
    <scope>NUCLEOTIDE SEQUENCE</scope>
</reference>
<dbReference type="InterPro" id="IPR036026">
    <property type="entry name" value="Seven-hairpin_glycosidases"/>
</dbReference>
<dbReference type="Proteomes" id="UP000784294">
    <property type="component" value="Unassembled WGS sequence"/>
</dbReference>
<comment type="pathway">
    <text evidence="2">Protein modification; protein glycosylation.</text>
</comment>
<dbReference type="GO" id="GO:0004571">
    <property type="term" value="F:mannosyl-oligosaccharide 1,2-alpha-mannosidase activity"/>
    <property type="evidence" value="ECO:0007669"/>
    <property type="project" value="InterPro"/>
</dbReference>
<gene>
    <name evidence="7" type="ORF">PXEA_LOCUS30149</name>
</gene>
<sequence>MMKKAWDGYVNFAWGSNELRPQSKGPHNPDVLGTIPMGASIIDGMDTLYIMGMDQEFEAATTWVKNALAFDKQPSLTFF</sequence>
<dbReference type="SUPFAM" id="SSF48225">
    <property type="entry name" value="Seven-hairpin glycosidases"/>
    <property type="match status" value="1"/>
</dbReference>
<comment type="similarity">
    <text evidence="3 6">Belongs to the glycosyl hydrolase 47 family.</text>
</comment>
<evidence type="ECO:0000256" key="4">
    <source>
        <dbReference type="ARBA" id="ARBA00022801"/>
    </source>
</evidence>
<dbReference type="GO" id="GO:0005783">
    <property type="term" value="C:endoplasmic reticulum"/>
    <property type="evidence" value="ECO:0007669"/>
    <property type="project" value="TreeGrafter"/>
</dbReference>
<dbReference type="EC" id="3.2.1.-" evidence="6"/>
<dbReference type="PANTHER" id="PTHR11742:SF6">
    <property type="entry name" value="MANNOSYL-OLIGOSACCHARIDE ALPHA-1,2-MANNOSIDASE IA-RELATED"/>
    <property type="match status" value="1"/>
</dbReference>
<dbReference type="InterPro" id="IPR001382">
    <property type="entry name" value="Glyco_hydro_47"/>
</dbReference>
<accession>A0A448XHI8</accession>
<dbReference type="AlphaFoldDB" id="A0A448XHI8"/>
<keyword evidence="6" id="KW-0326">Glycosidase</keyword>
<dbReference type="GO" id="GO:0005975">
    <property type="term" value="P:carbohydrate metabolic process"/>
    <property type="evidence" value="ECO:0007669"/>
    <property type="project" value="InterPro"/>
</dbReference>
<dbReference type="PRINTS" id="PR00747">
    <property type="entry name" value="GLYHDRLASE47"/>
</dbReference>
<keyword evidence="8" id="KW-1185">Reference proteome</keyword>
<comment type="cofactor">
    <cofactor evidence="1">
        <name>Ca(2+)</name>
        <dbReference type="ChEBI" id="CHEBI:29108"/>
    </cofactor>
</comment>
<comment type="caution">
    <text evidence="7">The sequence shown here is derived from an EMBL/GenBank/DDBJ whole genome shotgun (WGS) entry which is preliminary data.</text>
</comment>
<dbReference type="GO" id="GO:0005509">
    <property type="term" value="F:calcium ion binding"/>
    <property type="evidence" value="ECO:0007669"/>
    <property type="project" value="InterPro"/>
</dbReference>
<dbReference type="Pfam" id="PF01532">
    <property type="entry name" value="Glyco_hydro_47"/>
    <property type="match status" value="1"/>
</dbReference>
<dbReference type="InterPro" id="IPR012341">
    <property type="entry name" value="6hp_glycosidase-like_sf"/>
</dbReference>